<dbReference type="AlphaFoldDB" id="A0A8A1LJ69"/>
<dbReference type="VEuPathDB" id="FungiDB:I7I53_01442"/>
<accession>A0A8A1LJ69</accession>
<dbReference type="EMBL" id="CP069104">
    <property type="protein sequence ID" value="QSS54006.1"/>
    <property type="molecule type" value="Genomic_DNA"/>
</dbReference>
<proteinExistence type="predicted"/>
<gene>
    <name evidence="2" type="ORF">I7I53_01442</name>
</gene>
<evidence type="ECO:0000313" key="3">
    <source>
        <dbReference type="Proteomes" id="UP000663419"/>
    </source>
</evidence>
<dbReference type="Proteomes" id="UP000663419">
    <property type="component" value="Chromosome 3"/>
</dbReference>
<organism evidence="2 3">
    <name type="scientific">Ajellomyces capsulatus (strain H88)</name>
    <name type="common">Darling's disease fungus</name>
    <name type="synonym">Histoplasma capsulatum</name>
    <dbReference type="NCBI Taxonomy" id="544711"/>
    <lineage>
        <taxon>Eukaryota</taxon>
        <taxon>Fungi</taxon>
        <taxon>Dikarya</taxon>
        <taxon>Ascomycota</taxon>
        <taxon>Pezizomycotina</taxon>
        <taxon>Eurotiomycetes</taxon>
        <taxon>Eurotiomycetidae</taxon>
        <taxon>Onygenales</taxon>
        <taxon>Ajellomycetaceae</taxon>
        <taxon>Histoplasma</taxon>
    </lineage>
</organism>
<feature type="compositionally biased region" description="Basic residues" evidence="1">
    <location>
        <begin position="18"/>
        <end position="29"/>
    </location>
</feature>
<sequence>MSMGQGGNLANLNQPLLQKKKKKERKKRKEKEIYDILLFNLPPDNLILIVFNAITRHDLLALNKGTAVEDTITTFTEQPKVLIESFNGR</sequence>
<feature type="region of interest" description="Disordered" evidence="1">
    <location>
        <begin position="1"/>
        <end position="29"/>
    </location>
</feature>
<protein>
    <submittedName>
        <fullName evidence="2">Uncharacterized protein</fullName>
    </submittedName>
</protein>
<evidence type="ECO:0000256" key="1">
    <source>
        <dbReference type="SAM" id="MobiDB-lite"/>
    </source>
</evidence>
<evidence type="ECO:0000313" key="2">
    <source>
        <dbReference type="EMBL" id="QSS54006.1"/>
    </source>
</evidence>
<name>A0A8A1LJ69_AJEC8</name>
<reference evidence="2" key="1">
    <citation type="submission" date="2021-01" db="EMBL/GenBank/DDBJ databases">
        <title>Chromosome-level genome assembly of a human fungal pathogen reveals clustering of transcriptionally co-regulated genes.</title>
        <authorList>
            <person name="Voorhies M."/>
            <person name="Cohen S."/>
            <person name="Shea T.P."/>
            <person name="Petrus S."/>
            <person name="Munoz J.F."/>
            <person name="Poplawski S."/>
            <person name="Goldman W.E."/>
            <person name="Michael T."/>
            <person name="Cuomo C.A."/>
            <person name="Sil A."/>
            <person name="Beyhan S."/>
        </authorList>
    </citation>
    <scope>NUCLEOTIDE SEQUENCE</scope>
    <source>
        <strain evidence="2">H88</strain>
    </source>
</reference>